<protein>
    <submittedName>
        <fullName evidence="1">Phosphohistidine phosphatase SixA</fullName>
        <ecNumber evidence="1">3.1.3.-</ecNumber>
    </submittedName>
</protein>
<dbReference type="AlphaFoldDB" id="G4CJ33"/>
<dbReference type="EMBL" id="AGAY01000059">
    <property type="protein sequence ID" value="EGY52127.1"/>
    <property type="molecule type" value="Genomic_DNA"/>
</dbReference>
<reference evidence="1 2" key="1">
    <citation type="submission" date="2011-05" db="EMBL/GenBank/DDBJ databases">
        <authorList>
            <person name="Muzny D."/>
            <person name="Qin X."/>
            <person name="Deng J."/>
            <person name="Jiang H."/>
            <person name="Liu Y."/>
            <person name="Qu J."/>
            <person name="Song X.-Z."/>
            <person name="Zhang L."/>
            <person name="Thornton R."/>
            <person name="Coyle M."/>
            <person name="Francisco L."/>
            <person name="Jackson L."/>
            <person name="Javaid M."/>
            <person name="Korchina V."/>
            <person name="Kovar C."/>
            <person name="Mata R."/>
            <person name="Mathew T."/>
            <person name="Ngo R."/>
            <person name="Nguyen L."/>
            <person name="Nguyen N."/>
            <person name="Okwuonu G."/>
            <person name="Ongeri F."/>
            <person name="Pham C."/>
            <person name="Simmons D."/>
            <person name="Wilczek-Boney K."/>
            <person name="Hale W."/>
            <person name="Jakkamsetti A."/>
            <person name="Pham P."/>
            <person name="Ruth R."/>
            <person name="San Lucas F."/>
            <person name="Warren J."/>
            <person name="Zhang J."/>
            <person name="Zhao Z."/>
            <person name="Zhou C."/>
            <person name="Zhu D."/>
            <person name="Lee S."/>
            <person name="Bess C."/>
            <person name="Blankenburg K."/>
            <person name="Forbes L."/>
            <person name="Fu Q."/>
            <person name="Gubbala S."/>
            <person name="Hirani K."/>
            <person name="Jayaseelan J.C."/>
            <person name="Lara F."/>
            <person name="Munidasa M."/>
            <person name="Palculict T."/>
            <person name="Patil S."/>
            <person name="Pu L.-L."/>
            <person name="Saada N."/>
            <person name="Tang L."/>
            <person name="Weissenberger G."/>
            <person name="Zhu Y."/>
            <person name="Hemphill L."/>
            <person name="Shang Y."/>
            <person name="Youmans B."/>
            <person name="Ayvaz T."/>
            <person name="Ross M."/>
            <person name="Santibanez J."/>
            <person name="Aqrawi P."/>
            <person name="Gross S."/>
            <person name="Joshi V."/>
            <person name="Fowler G."/>
            <person name="Nazareth L."/>
            <person name="Reid J."/>
            <person name="Worley K."/>
            <person name="Petrosino J."/>
            <person name="Highlander S."/>
            <person name="Gibbs R."/>
        </authorList>
    </citation>
    <scope>NUCLEOTIDE SEQUENCE [LARGE SCALE GENOMIC DNA]</scope>
    <source>
        <strain evidence="1 2">871</strain>
    </source>
</reference>
<comment type="caution">
    <text evidence="1">The sequence shown here is derived from an EMBL/GenBank/DDBJ whole genome shotgun (WGS) entry which is preliminary data.</text>
</comment>
<dbReference type="Pfam" id="PF00300">
    <property type="entry name" value="His_Phos_1"/>
    <property type="match status" value="1"/>
</dbReference>
<gene>
    <name evidence="1" type="primary">sixA2</name>
    <name evidence="1" type="ORF">HMPREF9371_1622</name>
</gene>
<dbReference type="SUPFAM" id="SSF53254">
    <property type="entry name" value="Phosphoglycerate mutase-like"/>
    <property type="match status" value="1"/>
</dbReference>
<sequence>MGGIVHRKEKRMNLILWRHAEAEEGHDDLQRRLTEKGHAQAQAAARWLRGYLPEHAEVWASEALRSQETAAALGLPYRIVPALNPVNAVEKLPALLHSCRSRDCIVWVGHQPWIGQLCAYLLNRRWTEEPYWSVKKSGIWWFELHFDAECRPQAKLKAAVTPQMLPPGQGET</sequence>
<dbReference type="PATRIC" id="fig|1032488.3.peg.1530"/>
<evidence type="ECO:0000313" key="2">
    <source>
        <dbReference type="Proteomes" id="UP000003019"/>
    </source>
</evidence>
<keyword evidence="2" id="KW-1185">Reference proteome</keyword>
<accession>G4CJ33</accession>
<dbReference type="GO" id="GO:0016787">
    <property type="term" value="F:hydrolase activity"/>
    <property type="evidence" value="ECO:0007669"/>
    <property type="project" value="UniProtKB-KW"/>
</dbReference>
<dbReference type="Proteomes" id="UP000003019">
    <property type="component" value="Unassembled WGS sequence"/>
</dbReference>
<dbReference type="HOGENOM" id="CLU_084603_3_0_4"/>
<proteinExistence type="predicted"/>
<dbReference type="Gene3D" id="3.40.50.1240">
    <property type="entry name" value="Phosphoglycerate mutase-like"/>
    <property type="match status" value="1"/>
</dbReference>
<dbReference type="SMART" id="SM00855">
    <property type="entry name" value="PGAM"/>
    <property type="match status" value="1"/>
</dbReference>
<dbReference type="CDD" id="cd07067">
    <property type="entry name" value="HP_PGM_like"/>
    <property type="match status" value="1"/>
</dbReference>
<name>G4CJ33_9NEIS</name>
<dbReference type="InterPro" id="IPR013078">
    <property type="entry name" value="His_Pase_superF_clade-1"/>
</dbReference>
<organism evidence="1 2">
    <name type="scientific">Neisseria shayeganii 871</name>
    <dbReference type="NCBI Taxonomy" id="1032488"/>
    <lineage>
        <taxon>Bacteria</taxon>
        <taxon>Pseudomonadati</taxon>
        <taxon>Pseudomonadota</taxon>
        <taxon>Betaproteobacteria</taxon>
        <taxon>Neisseriales</taxon>
        <taxon>Neisseriaceae</taxon>
        <taxon>Neisseria</taxon>
    </lineage>
</organism>
<dbReference type="EC" id="3.1.3.-" evidence="1"/>
<dbReference type="STRING" id="1032488.HMPREF9371_1622"/>
<dbReference type="InterPro" id="IPR029033">
    <property type="entry name" value="His_PPase_superfam"/>
</dbReference>
<keyword evidence="1" id="KW-0378">Hydrolase</keyword>
<evidence type="ECO:0000313" key="1">
    <source>
        <dbReference type="EMBL" id="EGY52127.1"/>
    </source>
</evidence>